<keyword evidence="2" id="KW-1185">Reference proteome</keyword>
<reference evidence="1 2" key="2">
    <citation type="journal article" date="2016" name="Microb. Ecol.">
        <title>Genome Characteristics of a Novel Type I Methanotroph (Sn10-6) Isolated from a Flooded Indian Rice Field.</title>
        <authorList>
            <person name="Rahalkar M.C."/>
            <person name="Pandit P.S."/>
            <person name="Dhakephalkar P.K."/>
            <person name="Pore S."/>
            <person name="Arora P."/>
            <person name="Kapse N."/>
        </authorList>
    </citation>
    <scope>NUCLEOTIDE SEQUENCE [LARGE SCALE GENOMIC DNA]</scope>
    <source>
        <strain evidence="1 2">Sn10-6</strain>
    </source>
</reference>
<dbReference type="InterPro" id="IPR035944">
    <property type="entry name" value="YfbM-like_sf"/>
</dbReference>
<evidence type="ECO:0000313" key="2">
    <source>
        <dbReference type="Proteomes" id="UP000033684"/>
    </source>
</evidence>
<feature type="non-terminal residue" evidence="1">
    <location>
        <position position="145"/>
    </location>
</feature>
<evidence type="ECO:0000313" key="1">
    <source>
        <dbReference type="EMBL" id="KJV05500.1"/>
    </source>
</evidence>
<dbReference type="Proteomes" id="UP000033684">
    <property type="component" value="Unassembled WGS sequence"/>
</dbReference>
<dbReference type="InterPro" id="IPR015068">
    <property type="entry name" value="DUF1877"/>
</dbReference>
<comment type="caution">
    <text evidence="1">The sequence shown here is derived from an EMBL/GenBank/DDBJ whole genome shotgun (WGS) entry which is preliminary data.</text>
</comment>
<organism evidence="1 2">
    <name type="scientific">Methylocucumis oryzae</name>
    <dbReference type="NCBI Taxonomy" id="1632867"/>
    <lineage>
        <taxon>Bacteria</taxon>
        <taxon>Pseudomonadati</taxon>
        <taxon>Pseudomonadota</taxon>
        <taxon>Gammaproteobacteria</taxon>
        <taxon>Methylococcales</taxon>
        <taxon>Methylococcaceae</taxon>
        <taxon>Methylocucumis</taxon>
    </lineage>
</organism>
<proteinExistence type="predicted"/>
<dbReference type="OrthoDB" id="5354816at2"/>
<dbReference type="Pfam" id="PF08974">
    <property type="entry name" value="DUF1877"/>
    <property type="match status" value="1"/>
</dbReference>
<protein>
    <submittedName>
        <fullName evidence="1">Uncharacterized protein</fullName>
    </submittedName>
</protein>
<dbReference type="SUPFAM" id="SSF111069">
    <property type="entry name" value="Hypothetical protein yfbM"/>
    <property type="match status" value="1"/>
</dbReference>
<reference evidence="2" key="1">
    <citation type="submission" date="2015-03" db="EMBL/GenBank/DDBJ databases">
        <title>Draft genome sequence of a novel methanotroph (Sn10-6) isolated from flooded ricefield rhizosphere in India.</title>
        <authorList>
            <person name="Pandit P.S."/>
            <person name="Pore S.D."/>
            <person name="Arora P."/>
            <person name="Kapse N.G."/>
            <person name="Dhakephalkar P.K."/>
            <person name="Rahalkar M.C."/>
        </authorList>
    </citation>
    <scope>NUCLEOTIDE SEQUENCE [LARGE SCALE GENOMIC DNA]</scope>
    <source>
        <strain evidence="2">Sn10-6</strain>
    </source>
</reference>
<dbReference type="RefSeq" id="WP_045780246.1">
    <property type="nucleotide sequence ID" value="NZ_LAJX01000219.1"/>
</dbReference>
<gene>
    <name evidence="1" type="ORF">VZ94_17795</name>
</gene>
<dbReference type="Gene3D" id="3.40.1760.10">
    <property type="entry name" value="YfbM-like super family"/>
    <property type="match status" value="1"/>
</dbReference>
<accession>A0A0F3IF99</accession>
<sequence length="145" mass="16177">MGMCFALHSVSDANIKKILESPPLIWRLLAPDNPEIYLESVNEAKKGFFFSSLFGYKKKEPDQPIPSLSFVEGENIDADLDKSWQGIHYCLNKTSYKAEPPMDFITLGGQMAGKVEVGYGPARLIDSNTVKAIHERLAKLTVEDL</sequence>
<name>A0A0F3IF99_9GAMM</name>
<dbReference type="EMBL" id="LAJX01000219">
    <property type="protein sequence ID" value="KJV05500.1"/>
    <property type="molecule type" value="Genomic_DNA"/>
</dbReference>
<dbReference type="AlphaFoldDB" id="A0A0F3IF99"/>